<name>A0A8H3EBH9_9AGAM</name>
<dbReference type="InterPro" id="IPR027706">
    <property type="entry name" value="PGP_Pase"/>
</dbReference>
<protein>
    <recommendedName>
        <fullName evidence="4">Phosphatidylglycerophosphatase GEP4, mitochondrial</fullName>
    </recommendedName>
</protein>
<evidence type="ECO:0000313" key="2">
    <source>
        <dbReference type="EMBL" id="CAE7214600.1"/>
    </source>
</evidence>
<feature type="region of interest" description="Disordered" evidence="1">
    <location>
        <begin position="141"/>
        <end position="166"/>
    </location>
</feature>
<accession>A0A8H3EBH9</accession>
<organism evidence="2 3">
    <name type="scientific">Rhizoctonia solani</name>
    <dbReference type="NCBI Taxonomy" id="456999"/>
    <lineage>
        <taxon>Eukaryota</taxon>
        <taxon>Fungi</taxon>
        <taxon>Dikarya</taxon>
        <taxon>Basidiomycota</taxon>
        <taxon>Agaricomycotina</taxon>
        <taxon>Agaricomycetes</taxon>
        <taxon>Cantharellales</taxon>
        <taxon>Ceratobasidiaceae</taxon>
        <taxon>Rhizoctonia</taxon>
    </lineage>
</organism>
<evidence type="ECO:0000313" key="3">
    <source>
        <dbReference type="Proteomes" id="UP000663827"/>
    </source>
</evidence>
<dbReference type="Proteomes" id="UP000663827">
    <property type="component" value="Unassembled WGS sequence"/>
</dbReference>
<evidence type="ECO:0008006" key="4">
    <source>
        <dbReference type="Google" id="ProtNLM"/>
    </source>
</evidence>
<dbReference type="Pfam" id="PF09419">
    <property type="entry name" value="PGP_phosphatase"/>
    <property type="match status" value="1"/>
</dbReference>
<sequence length="380" mass="42622">MPNLHGSVFALRALLRPGLLVPSIKVDTIARLDFAALKQAGYTGAVFDRDNCLTVPHGDSLVPELVASPDAWARCKSAFGRKNMLIVSNSAGTSDDPLGIQAESLAYNLGVPVFRHKYKKPACGEEIVQYFRHKQNISKLSEPAQLTSRPRGEDSRPPNLNDQFDPTIDTVSDSPKAELVKISPAETPRLLIVGDRLLTDILLSTTLPSPSDHLPIWTTRLWKTPDLSLLRFIEQTALRLVLWHRNQVFRDGVIEQRARGETWLGKEGWLWWTRRCVLRVIRREAVPPEPIPPPANPIAKFVMSPPVAVPWRPTTRLGWTWYYSKILAKYAGKGSWVTIVWVWIGVRTAVSRAWRLASRKIGETKAKRAVDSQSAQVKSP</sequence>
<proteinExistence type="predicted"/>
<reference evidence="2" key="1">
    <citation type="submission" date="2021-01" db="EMBL/GenBank/DDBJ databases">
        <authorList>
            <person name="Kaushik A."/>
        </authorList>
    </citation>
    <scope>NUCLEOTIDE SEQUENCE</scope>
    <source>
        <strain evidence="2">AG5</strain>
    </source>
</reference>
<gene>
    <name evidence="2" type="ORF">RDB_LOCUS157989</name>
</gene>
<evidence type="ECO:0000256" key="1">
    <source>
        <dbReference type="SAM" id="MobiDB-lite"/>
    </source>
</evidence>
<dbReference type="GO" id="GO:0008962">
    <property type="term" value="F:phosphatidylglycerophosphatase activity"/>
    <property type="evidence" value="ECO:0007669"/>
    <property type="project" value="InterPro"/>
</dbReference>
<dbReference type="EMBL" id="CAJNJQ010004876">
    <property type="protein sequence ID" value="CAE7214600.1"/>
    <property type="molecule type" value="Genomic_DNA"/>
</dbReference>
<comment type="caution">
    <text evidence="2">The sequence shown here is derived from an EMBL/GenBank/DDBJ whole genome shotgun (WGS) entry which is preliminary data.</text>
</comment>
<dbReference type="AlphaFoldDB" id="A0A8H3EBH9"/>